<dbReference type="InterPro" id="IPR003509">
    <property type="entry name" value="UPF0102_YraN-like"/>
</dbReference>
<organism evidence="3 4">
    <name type="scientific">Lautropia dentalis</name>
    <dbReference type="NCBI Taxonomy" id="2490857"/>
    <lineage>
        <taxon>Bacteria</taxon>
        <taxon>Pseudomonadati</taxon>
        <taxon>Pseudomonadota</taxon>
        <taxon>Betaproteobacteria</taxon>
        <taxon>Burkholderiales</taxon>
        <taxon>Burkholderiaceae</taxon>
        <taxon>Lautropia</taxon>
    </lineage>
</organism>
<reference evidence="3 4" key="1">
    <citation type="submission" date="2018-11" db="EMBL/GenBank/DDBJ databases">
        <title>Genome sequencing of Lautropia sp. KCOM 2505 (= ChDC F240).</title>
        <authorList>
            <person name="Kook J.-K."/>
            <person name="Park S.-N."/>
            <person name="Lim Y.K."/>
        </authorList>
    </citation>
    <scope>NUCLEOTIDE SEQUENCE [LARGE SCALE GENOMIC DNA]</scope>
    <source>
        <strain evidence="3 4">KCOM 2505</strain>
    </source>
</reference>
<sequence length="121" mass="13444">MAVASPQTPRQRAGQKAERRARSILEQAGLVFIAANVRYKLGEIDLVMREGPIIVFVEVRARASLGWGGAAGSIDGRKQQRIIRAAQLWMQAHCGSHGWPPCRFDVVAFEAGRMNWIQQAF</sequence>
<comment type="caution">
    <text evidence="3">The sequence shown here is derived from an EMBL/GenBank/DDBJ whole genome shotgun (WGS) entry which is preliminary data.</text>
</comment>
<evidence type="ECO:0000256" key="2">
    <source>
        <dbReference type="HAMAP-Rule" id="MF_00048"/>
    </source>
</evidence>
<gene>
    <name evidence="3" type="ORF">EHV23_09580</name>
</gene>
<dbReference type="Proteomes" id="UP000270261">
    <property type="component" value="Unassembled WGS sequence"/>
</dbReference>
<dbReference type="SUPFAM" id="SSF52980">
    <property type="entry name" value="Restriction endonuclease-like"/>
    <property type="match status" value="1"/>
</dbReference>
<dbReference type="Gene3D" id="3.40.1350.10">
    <property type="match status" value="1"/>
</dbReference>
<proteinExistence type="inferred from homology"/>
<dbReference type="EMBL" id="RRUE01000002">
    <property type="protein sequence ID" value="RRN43670.1"/>
    <property type="molecule type" value="Genomic_DNA"/>
</dbReference>
<dbReference type="NCBIfam" id="TIGR00252">
    <property type="entry name" value="YraN family protein"/>
    <property type="match status" value="1"/>
</dbReference>
<dbReference type="RefSeq" id="WP_125095874.1">
    <property type="nucleotide sequence ID" value="NZ_RRUE01000002.1"/>
</dbReference>
<dbReference type="HAMAP" id="MF_00048">
    <property type="entry name" value="UPF0102"/>
    <property type="match status" value="1"/>
</dbReference>
<dbReference type="PANTHER" id="PTHR34039">
    <property type="entry name" value="UPF0102 PROTEIN YRAN"/>
    <property type="match status" value="1"/>
</dbReference>
<protein>
    <recommendedName>
        <fullName evidence="2">UPF0102 protein EHV23_09580</fullName>
    </recommendedName>
</protein>
<dbReference type="InterPro" id="IPR011856">
    <property type="entry name" value="tRNA_endonuc-like_dom_sf"/>
</dbReference>
<dbReference type="GO" id="GO:0003676">
    <property type="term" value="F:nucleic acid binding"/>
    <property type="evidence" value="ECO:0007669"/>
    <property type="project" value="InterPro"/>
</dbReference>
<dbReference type="AlphaFoldDB" id="A0A3R8NQP4"/>
<dbReference type="OrthoDB" id="9794876at2"/>
<dbReference type="PANTHER" id="PTHR34039:SF1">
    <property type="entry name" value="UPF0102 PROTEIN YRAN"/>
    <property type="match status" value="1"/>
</dbReference>
<dbReference type="InterPro" id="IPR011335">
    <property type="entry name" value="Restrct_endonuc-II-like"/>
</dbReference>
<evidence type="ECO:0000313" key="4">
    <source>
        <dbReference type="Proteomes" id="UP000270261"/>
    </source>
</evidence>
<evidence type="ECO:0000256" key="1">
    <source>
        <dbReference type="ARBA" id="ARBA00006738"/>
    </source>
</evidence>
<accession>A0A3R8NQP4</accession>
<comment type="similarity">
    <text evidence="1 2">Belongs to the UPF0102 family.</text>
</comment>
<keyword evidence="4" id="KW-1185">Reference proteome</keyword>
<evidence type="ECO:0000313" key="3">
    <source>
        <dbReference type="EMBL" id="RRN43670.1"/>
    </source>
</evidence>
<name>A0A3R8NQP4_9BURK</name>
<dbReference type="NCBIfam" id="NF009150">
    <property type="entry name" value="PRK12497.1-3"/>
    <property type="match status" value="1"/>
</dbReference>
<dbReference type="Pfam" id="PF02021">
    <property type="entry name" value="UPF0102"/>
    <property type="match status" value="1"/>
</dbReference>